<dbReference type="InterPro" id="IPR038013">
    <property type="entry name" value="ALG11"/>
</dbReference>
<comment type="similarity">
    <text evidence="12">Belongs to the glycosyltransferase group 1 family. Glycosyltransferase 4 subfamily.</text>
</comment>
<protein>
    <recommendedName>
        <fullName evidence="4 12">GDP-Man:Man(3)GlcNAc(2)-PP-Dol alpha-1,2-mannosyltransferase</fullName>
        <ecNumber evidence="3 12">2.4.1.131</ecNumber>
    </recommendedName>
</protein>
<reference evidence="15" key="1">
    <citation type="submission" date="2013-08" db="EMBL/GenBank/DDBJ databases">
        <title>Gene expansion shapes genome architecture in the human pathogen Lichtheimia corymbifera: an evolutionary genomics analysis in the ancient terrestrial Mucorales (Mucoromycotina).</title>
        <authorList>
            <person name="Schwartze V.U."/>
            <person name="Winter S."/>
            <person name="Shelest E."/>
            <person name="Marcet-Houben M."/>
            <person name="Horn F."/>
            <person name="Wehner S."/>
            <person name="Hoffmann K."/>
            <person name="Riege K."/>
            <person name="Sammeth M."/>
            <person name="Nowrousian M."/>
            <person name="Valiante V."/>
            <person name="Linde J."/>
            <person name="Jacobsen I.D."/>
            <person name="Marz M."/>
            <person name="Brakhage A.A."/>
            <person name="Gabaldon T."/>
            <person name="Bocker S."/>
            <person name="Voigt K."/>
        </authorList>
    </citation>
    <scope>NUCLEOTIDE SEQUENCE [LARGE SCALE GENOMIC DNA]</scope>
    <source>
        <strain evidence="15">FSU 9682</strain>
    </source>
</reference>
<comment type="caution">
    <text evidence="15">The sequence shown here is derived from an EMBL/GenBank/DDBJ whole genome shotgun (WGS) entry which is preliminary data.</text>
</comment>
<dbReference type="Gene3D" id="3.40.50.2000">
    <property type="entry name" value="Glycogen Phosphorylase B"/>
    <property type="match status" value="1"/>
</dbReference>
<evidence type="ECO:0000256" key="11">
    <source>
        <dbReference type="ARBA" id="ARBA00045065"/>
    </source>
</evidence>
<comment type="pathway">
    <text evidence="2 12">Protein modification; protein glycosylation.</text>
</comment>
<keyword evidence="8 12" id="KW-0256">Endoplasmic reticulum</keyword>
<feature type="domain" description="Glycosyl transferase family 1" evidence="13">
    <location>
        <begin position="276"/>
        <end position="451"/>
    </location>
</feature>
<evidence type="ECO:0000256" key="10">
    <source>
        <dbReference type="ARBA" id="ARBA00023136"/>
    </source>
</evidence>
<evidence type="ECO:0000256" key="2">
    <source>
        <dbReference type="ARBA" id="ARBA00004922"/>
    </source>
</evidence>
<feature type="domain" description="ALG11 mannosyltransferase N-terminal" evidence="14">
    <location>
        <begin position="51"/>
        <end position="257"/>
    </location>
</feature>
<evidence type="ECO:0000256" key="7">
    <source>
        <dbReference type="ARBA" id="ARBA00022692"/>
    </source>
</evidence>
<dbReference type="PANTHER" id="PTHR45919:SF1">
    <property type="entry name" value="GDP-MAN:MAN(3)GLCNAC(2)-PP-DOL ALPHA-1,2-MANNOSYLTRANSFERASE"/>
    <property type="match status" value="1"/>
</dbReference>
<comment type="subcellular location">
    <subcellularLocation>
        <location evidence="1">Endoplasmic reticulum membrane</location>
        <topology evidence="1">Single-pass membrane protein</topology>
    </subcellularLocation>
</comment>
<evidence type="ECO:0000256" key="4">
    <source>
        <dbReference type="ARBA" id="ARBA00022018"/>
    </source>
</evidence>
<dbReference type="SUPFAM" id="SSF53756">
    <property type="entry name" value="UDP-Glycosyltransferase/glycogen phosphorylase"/>
    <property type="match status" value="1"/>
</dbReference>
<dbReference type="CDD" id="cd03806">
    <property type="entry name" value="GT4_ALG11-like"/>
    <property type="match status" value="1"/>
</dbReference>
<keyword evidence="5 12" id="KW-0328">Glycosyltransferase</keyword>
<organism evidence="15 16">
    <name type="scientific">Lichtheimia corymbifera JMRC:FSU:9682</name>
    <dbReference type="NCBI Taxonomy" id="1263082"/>
    <lineage>
        <taxon>Eukaryota</taxon>
        <taxon>Fungi</taxon>
        <taxon>Fungi incertae sedis</taxon>
        <taxon>Mucoromycota</taxon>
        <taxon>Mucoromycotina</taxon>
        <taxon>Mucoromycetes</taxon>
        <taxon>Mucorales</taxon>
        <taxon>Lichtheimiaceae</taxon>
        <taxon>Lichtheimia</taxon>
    </lineage>
</organism>
<evidence type="ECO:0000256" key="8">
    <source>
        <dbReference type="ARBA" id="ARBA00022824"/>
    </source>
</evidence>
<dbReference type="Proteomes" id="UP000027586">
    <property type="component" value="Unassembled WGS sequence"/>
</dbReference>
<keyword evidence="7" id="KW-0812">Transmembrane</keyword>
<dbReference type="EC" id="2.4.1.131" evidence="3 12"/>
<keyword evidence="10" id="KW-0472">Membrane</keyword>
<dbReference type="OrthoDB" id="2276068at2759"/>
<evidence type="ECO:0000256" key="9">
    <source>
        <dbReference type="ARBA" id="ARBA00022989"/>
    </source>
</evidence>
<evidence type="ECO:0000256" key="3">
    <source>
        <dbReference type="ARBA" id="ARBA00012645"/>
    </source>
</evidence>
<name>A0A068S1I8_9FUNG</name>
<keyword evidence="9" id="KW-1133">Transmembrane helix</keyword>
<evidence type="ECO:0000313" key="16">
    <source>
        <dbReference type="Proteomes" id="UP000027586"/>
    </source>
</evidence>
<dbReference type="GO" id="GO:0004377">
    <property type="term" value="F:GDP-Man:Man(3)GlcNAc(2)-PP-Dol alpha-1,2-mannosyltransferase activity"/>
    <property type="evidence" value="ECO:0007669"/>
    <property type="project" value="UniProtKB-UniRule"/>
</dbReference>
<accession>A0A068S1I8</accession>
<dbReference type="PANTHER" id="PTHR45919">
    <property type="entry name" value="GDP-MAN:MAN(3)GLCNAC(2)-PP-DOL ALPHA-1,2-MANNOSYLTRANSFERASE"/>
    <property type="match status" value="1"/>
</dbReference>
<keyword evidence="16" id="KW-1185">Reference proteome</keyword>
<evidence type="ECO:0000256" key="5">
    <source>
        <dbReference type="ARBA" id="ARBA00022676"/>
    </source>
</evidence>
<comment type="function">
    <text evidence="12">GDP-Man:Man(3)GlcNAc(2)-PP-Dol alpha-1,2-mannosyltransferase that operates in the biosynthetic pathway of dolichol-linked oligosaccharides, the glycan precursors employed in protein asparagine (N)-glycosylation. The assembly of dolichol-linked oligosaccharides begins on the cytosolic side of the endoplasmic reticulum membrane and finishes in its lumen. The sequential addition of sugars to dolichol pyrophosphate produces dolichol-linked oligosaccharides containing fourteen sugars, including two GlcNAcs, nine mannoses and three glucoses. Once assembled, the oligosaccharide is transferred from the lipid to nascent proteins by oligosaccharyltransferases. Catalyzes, on the cytoplasmic face of the endoplasmic reticulum, the addition of the fourth and fifth mannose residues to the dolichol-linked oligosaccharide chain, to produce Man(5)GlcNAc(2)-PP-dolichol core oligosaccharide.</text>
</comment>
<evidence type="ECO:0000259" key="13">
    <source>
        <dbReference type="Pfam" id="PF00534"/>
    </source>
</evidence>
<dbReference type="Pfam" id="PF15924">
    <property type="entry name" value="ALG11_N"/>
    <property type="match status" value="1"/>
</dbReference>
<sequence>MAITFWITATLVATWLIYRFIRLRTLNNVELNRQRILGSLGNPSLDSEPIFLGFFHPYCNAGGGGERVLWTAIRDVQKEFPHVICVIYTGDTDATKEQMLFKAKDNFGIDINPRTLAIVPLYTRYLVEDDRYPRFTLIMQSLASMVMGYEAITQLVPDLFFDTMGYAFTYPVVHYLSHVKIAAYVHYPTVSSDMLQRVYERRGQYNNDERLAQSAIWSTGKMIYYRIFARVYSWCGSFAEVVMVNSSWTKGHIDSLWRTDADIVYPPCDTDRLNEYSLDGRKQKIVSVAQFRPEKDHSMQIKALAKLLEKHPEWRDTPDFELVLIGSARNEGDENRIRNLKQEAKDLGVQDYVRFEVNAAFDVLVSNLTTSKVGFHTMWNEHFGIVVVEYQAAGLIPVAHKSAGPELDIVTEYDGKRTGYLANTVDTFADCLHEALSLSDQEYKAMASNARASASDKFTEVAFNRDLMRPLRRYLT</sequence>
<dbReference type="EMBL" id="CBTN010000027">
    <property type="protein sequence ID" value="CDH55076.1"/>
    <property type="molecule type" value="Genomic_DNA"/>
</dbReference>
<gene>
    <name evidence="15" type="ORF">LCOR_06261.1</name>
</gene>
<evidence type="ECO:0000313" key="15">
    <source>
        <dbReference type="EMBL" id="CDH55076.1"/>
    </source>
</evidence>
<proteinExistence type="inferred from homology"/>
<dbReference type="InterPro" id="IPR031814">
    <property type="entry name" value="ALG11_N"/>
</dbReference>
<dbReference type="UniPathway" id="UPA00378"/>
<keyword evidence="6 12" id="KW-0808">Transferase</keyword>
<dbReference type="STRING" id="1263082.A0A068S1I8"/>
<comment type="catalytic activity">
    <reaction evidence="11 12">
        <text>an alpha-D-Man-(1-&gt;3)-[alpha-D-Man-(1-&gt;6)]-beta-D-Man-(1-&gt;4)-beta-D-GlcNAc-(1-&gt;4)-alpha-D-GlcNAc-diphospho-di-trans,poly-cis-dolichol + 2 GDP-alpha-D-mannose = an alpha-D-Man-(1-&gt;2)-alpha-D-Man-(1-&gt;2)-alpha-D-Man-(1-&gt;3)-[alpha-D-Man-(1-&gt;6)]-beta-D-Man-(1-&gt;4)-beta-D-GlcNAc-(1-&gt;4)-alpha-D-GlcNAc-diphospho-di-trans,poly-cis-dolichol + 2 GDP + 2 H(+)</text>
        <dbReference type="Rhea" id="RHEA:29523"/>
        <dbReference type="Rhea" id="RHEA-COMP:19515"/>
        <dbReference type="Rhea" id="RHEA-COMP:19516"/>
        <dbReference type="ChEBI" id="CHEBI:15378"/>
        <dbReference type="ChEBI" id="CHEBI:57527"/>
        <dbReference type="ChEBI" id="CHEBI:58189"/>
        <dbReference type="ChEBI" id="CHEBI:132511"/>
        <dbReference type="ChEBI" id="CHEBI:132515"/>
        <dbReference type="EC" id="2.4.1.131"/>
    </reaction>
    <physiologicalReaction direction="left-to-right" evidence="11 12">
        <dbReference type="Rhea" id="RHEA:29524"/>
    </physiologicalReaction>
</comment>
<dbReference type="GO" id="GO:0005789">
    <property type="term" value="C:endoplasmic reticulum membrane"/>
    <property type="evidence" value="ECO:0007669"/>
    <property type="project" value="UniProtKB-SubCell"/>
</dbReference>
<dbReference type="AlphaFoldDB" id="A0A068S1I8"/>
<dbReference type="FunFam" id="3.40.50.2000:FF:000256">
    <property type="entry name" value="GDP-Man:Man(3)GlcNAc(2)-PP-Dol alpha-1,2-mannosyltransferase"/>
    <property type="match status" value="1"/>
</dbReference>
<dbReference type="Pfam" id="PF00534">
    <property type="entry name" value="Glycos_transf_1"/>
    <property type="match status" value="1"/>
</dbReference>
<dbReference type="GO" id="GO:0006488">
    <property type="term" value="P:dolichol-linked oligosaccharide biosynthetic process"/>
    <property type="evidence" value="ECO:0007669"/>
    <property type="project" value="EnsemblFungi"/>
</dbReference>
<dbReference type="VEuPathDB" id="FungiDB:LCOR_06261.1"/>
<evidence type="ECO:0000256" key="1">
    <source>
        <dbReference type="ARBA" id="ARBA00004389"/>
    </source>
</evidence>
<dbReference type="InterPro" id="IPR001296">
    <property type="entry name" value="Glyco_trans_1"/>
</dbReference>
<evidence type="ECO:0000256" key="6">
    <source>
        <dbReference type="ARBA" id="ARBA00022679"/>
    </source>
</evidence>
<evidence type="ECO:0000256" key="12">
    <source>
        <dbReference type="RuleBase" id="RU367051"/>
    </source>
</evidence>
<evidence type="ECO:0000259" key="14">
    <source>
        <dbReference type="Pfam" id="PF15924"/>
    </source>
</evidence>